<name>W4KIQ5_HETIT</name>
<keyword evidence="1" id="KW-1133">Transmembrane helix</keyword>
<dbReference type="Proteomes" id="UP000030671">
    <property type="component" value="Unassembled WGS sequence"/>
</dbReference>
<accession>W4KIQ5</accession>
<evidence type="ECO:0000256" key="1">
    <source>
        <dbReference type="SAM" id="Phobius"/>
    </source>
</evidence>
<proteinExistence type="predicted"/>
<dbReference type="RefSeq" id="XP_009542073.1">
    <property type="nucleotide sequence ID" value="XM_009543778.1"/>
</dbReference>
<dbReference type="InParanoid" id="W4KIQ5"/>
<dbReference type="HOGENOM" id="CLU_193161_0_0_1"/>
<reference evidence="2 3" key="1">
    <citation type="journal article" date="2012" name="New Phytol.">
        <title>Insight into trade-off between wood decay and parasitism from the genome of a fungal forest pathogen.</title>
        <authorList>
            <person name="Olson A."/>
            <person name="Aerts A."/>
            <person name="Asiegbu F."/>
            <person name="Belbahri L."/>
            <person name="Bouzid O."/>
            <person name="Broberg A."/>
            <person name="Canback B."/>
            <person name="Coutinho P.M."/>
            <person name="Cullen D."/>
            <person name="Dalman K."/>
            <person name="Deflorio G."/>
            <person name="van Diepen L.T."/>
            <person name="Dunand C."/>
            <person name="Duplessis S."/>
            <person name="Durling M."/>
            <person name="Gonthier P."/>
            <person name="Grimwood J."/>
            <person name="Fossdal C.G."/>
            <person name="Hansson D."/>
            <person name="Henrissat B."/>
            <person name="Hietala A."/>
            <person name="Himmelstrand K."/>
            <person name="Hoffmeister D."/>
            <person name="Hogberg N."/>
            <person name="James T.Y."/>
            <person name="Karlsson M."/>
            <person name="Kohler A."/>
            <person name="Kues U."/>
            <person name="Lee Y.H."/>
            <person name="Lin Y.C."/>
            <person name="Lind M."/>
            <person name="Lindquist E."/>
            <person name="Lombard V."/>
            <person name="Lucas S."/>
            <person name="Lunden K."/>
            <person name="Morin E."/>
            <person name="Murat C."/>
            <person name="Park J."/>
            <person name="Raffaello T."/>
            <person name="Rouze P."/>
            <person name="Salamov A."/>
            <person name="Schmutz J."/>
            <person name="Solheim H."/>
            <person name="Stahlberg J."/>
            <person name="Velez H."/>
            <person name="de Vries R.P."/>
            <person name="Wiebenga A."/>
            <person name="Woodward S."/>
            <person name="Yakovlev I."/>
            <person name="Garbelotto M."/>
            <person name="Martin F."/>
            <person name="Grigoriev I.V."/>
            <person name="Stenlid J."/>
        </authorList>
    </citation>
    <scope>NUCLEOTIDE SEQUENCE [LARGE SCALE GENOMIC DNA]</scope>
    <source>
        <strain evidence="2 3">TC 32-1</strain>
    </source>
</reference>
<keyword evidence="1" id="KW-0812">Transmembrane</keyword>
<dbReference type="EMBL" id="KI925455">
    <property type="protein sequence ID" value="ETW85200.1"/>
    <property type="molecule type" value="Genomic_DNA"/>
</dbReference>
<protein>
    <submittedName>
        <fullName evidence="2">Uncharacterized protein</fullName>
    </submittedName>
</protein>
<keyword evidence="3" id="KW-1185">Reference proteome</keyword>
<evidence type="ECO:0000313" key="2">
    <source>
        <dbReference type="EMBL" id="ETW85200.1"/>
    </source>
</evidence>
<evidence type="ECO:0000313" key="3">
    <source>
        <dbReference type="Proteomes" id="UP000030671"/>
    </source>
</evidence>
<dbReference type="AlphaFoldDB" id="W4KIQ5"/>
<keyword evidence="1" id="KW-0472">Membrane</keyword>
<dbReference type="GeneID" id="20669805"/>
<sequence>MTAQKCYDKYSWDQSQYSVLANVLWESVSLYCLSSQLLHGQANAILYHCLAILVICYFFFIFIGSPIPVPVTYAWVMDPEHLGFCHR</sequence>
<organism evidence="2 3">
    <name type="scientific">Heterobasidion irregulare (strain TC 32-1)</name>
    <dbReference type="NCBI Taxonomy" id="747525"/>
    <lineage>
        <taxon>Eukaryota</taxon>
        <taxon>Fungi</taxon>
        <taxon>Dikarya</taxon>
        <taxon>Basidiomycota</taxon>
        <taxon>Agaricomycotina</taxon>
        <taxon>Agaricomycetes</taxon>
        <taxon>Russulales</taxon>
        <taxon>Bondarzewiaceae</taxon>
        <taxon>Heterobasidion</taxon>
        <taxon>Heterobasidion annosum species complex</taxon>
    </lineage>
</organism>
<dbReference type="KEGG" id="hir:HETIRDRAFT_310795"/>
<feature type="transmembrane region" description="Helical" evidence="1">
    <location>
        <begin position="45"/>
        <end position="67"/>
    </location>
</feature>
<gene>
    <name evidence="2" type="ORF">HETIRDRAFT_310795</name>
</gene>